<reference evidence="1" key="1">
    <citation type="journal article" date="2014" name="Int. J. Syst. Evol. Microbiol.">
        <title>Complete genome sequence of Corynebacterium casei LMG S-19264T (=DSM 44701T), isolated from a smear-ripened cheese.</title>
        <authorList>
            <consortium name="US DOE Joint Genome Institute (JGI-PGF)"/>
            <person name="Walter F."/>
            <person name="Albersmeier A."/>
            <person name="Kalinowski J."/>
            <person name="Ruckert C."/>
        </authorList>
    </citation>
    <scope>NUCLEOTIDE SEQUENCE</scope>
    <source>
        <strain evidence="1">NBRC 103034</strain>
    </source>
</reference>
<evidence type="ECO:0008006" key="3">
    <source>
        <dbReference type="Google" id="ProtNLM"/>
    </source>
</evidence>
<evidence type="ECO:0000313" key="2">
    <source>
        <dbReference type="Proteomes" id="UP001161408"/>
    </source>
</evidence>
<accession>A0AA37S3H6</accession>
<dbReference type="AlphaFoldDB" id="A0AA37S3H6"/>
<dbReference type="InterPro" id="IPR025234">
    <property type="entry name" value="YjzH-like"/>
</dbReference>
<protein>
    <recommendedName>
        <fullName evidence="3">DUF4177 domain-containing protein</fullName>
    </recommendedName>
</protein>
<dbReference type="EMBL" id="BSNE01000012">
    <property type="protein sequence ID" value="GLQ02816.1"/>
    <property type="molecule type" value="Genomic_DNA"/>
</dbReference>
<proteinExistence type="predicted"/>
<reference evidence="1" key="2">
    <citation type="submission" date="2023-01" db="EMBL/GenBank/DDBJ databases">
        <title>Draft genome sequence of Pseudoalteromonas tetraodonis strain NBRC 103034.</title>
        <authorList>
            <person name="Sun Q."/>
            <person name="Mori K."/>
        </authorList>
    </citation>
    <scope>NUCLEOTIDE SEQUENCE</scope>
    <source>
        <strain evidence="1">NBRC 103034</strain>
    </source>
</reference>
<gene>
    <name evidence="1" type="ORF">GCM10007914_16970</name>
</gene>
<dbReference type="GeneID" id="99693261"/>
<dbReference type="Proteomes" id="UP001161408">
    <property type="component" value="Unassembled WGS sequence"/>
</dbReference>
<organism evidence="1 2">
    <name type="scientific">Pseudoalteromonas tetraodonis GFC</name>
    <dbReference type="NCBI Taxonomy" id="1315271"/>
    <lineage>
        <taxon>Bacteria</taxon>
        <taxon>Pseudomonadati</taxon>
        <taxon>Pseudomonadota</taxon>
        <taxon>Gammaproteobacteria</taxon>
        <taxon>Alteromonadales</taxon>
        <taxon>Pseudoalteromonadaceae</taxon>
        <taxon>Pseudoalteromonas</taxon>
    </lineage>
</organism>
<dbReference type="PROSITE" id="PS51257">
    <property type="entry name" value="PROKAR_LIPOPROTEIN"/>
    <property type="match status" value="1"/>
</dbReference>
<evidence type="ECO:0000313" key="1">
    <source>
        <dbReference type="EMBL" id="GLQ02816.1"/>
    </source>
</evidence>
<dbReference type="RefSeq" id="WP_013464815.1">
    <property type="nucleotide sequence ID" value="NZ_BJXY01000001.1"/>
</dbReference>
<dbReference type="Pfam" id="PF13783">
    <property type="entry name" value="DUF4177"/>
    <property type="match status" value="1"/>
</dbReference>
<comment type="caution">
    <text evidence="1">The sequence shown here is derived from an EMBL/GenBank/DDBJ whole genome shotgun (WGS) entry which is preliminary data.</text>
</comment>
<name>A0AA37S3H6_9GAMM</name>
<keyword evidence="2" id="KW-1185">Reference proteome</keyword>
<sequence>MKLSIGALLTLFLISGCTSTSIKPLKWEYKTINVNPFKNGLIGRELREIEKEYSNTQKELLSKYGEDGWELVHIEGKNYIFKRPVQVN</sequence>